<dbReference type="Pfam" id="PF14623">
    <property type="entry name" value="Vint"/>
    <property type="match status" value="1"/>
</dbReference>
<dbReference type="PROSITE" id="PS50234">
    <property type="entry name" value="VWFA"/>
    <property type="match status" value="1"/>
</dbReference>
<dbReference type="PANTHER" id="PTHR10579">
    <property type="entry name" value="CALCIUM-ACTIVATED CHLORIDE CHANNEL REGULATOR"/>
    <property type="match status" value="1"/>
</dbReference>
<dbReference type="Gene3D" id="3.40.50.410">
    <property type="entry name" value="von Willebrand factor, type A domain"/>
    <property type="match status" value="1"/>
</dbReference>
<dbReference type="InterPro" id="IPR002035">
    <property type="entry name" value="VWF_A"/>
</dbReference>
<protein>
    <recommendedName>
        <fullName evidence="1">VWFA domain-containing protein</fullName>
    </recommendedName>
</protein>
<dbReference type="InterPro" id="IPR032838">
    <property type="entry name" value="Vwaint_dom"/>
</dbReference>
<dbReference type="AlphaFoldDB" id="A0A6B2KYS2"/>
<dbReference type="SMART" id="SM00327">
    <property type="entry name" value="VWA"/>
    <property type="match status" value="1"/>
</dbReference>
<dbReference type="PANTHER" id="PTHR10579:SF156">
    <property type="entry name" value="VWFA DOMAIN-CONTAINING PROTEIN"/>
    <property type="match status" value="1"/>
</dbReference>
<dbReference type="InterPro" id="IPR051266">
    <property type="entry name" value="CLCR"/>
</dbReference>
<dbReference type="EMBL" id="GIBP01000842">
    <property type="protein sequence ID" value="NDV29811.1"/>
    <property type="molecule type" value="Transcribed_RNA"/>
</dbReference>
<evidence type="ECO:0000313" key="2">
    <source>
        <dbReference type="EMBL" id="NDV29811.1"/>
    </source>
</evidence>
<accession>A0A6B2KYS2</accession>
<dbReference type="InterPro" id="IPR039510">
    <property type="entry name" value="Vint_dom"/>
</dbReference>
<dbReference type="InterPro" id="IPR036465">
    <property type="entry name" value="vWFA_dom_sf"/>
</dbReference>
<organism evidence="2">
    <name type="scientific">Arcella intermedia</name>
    <dbReference type="NCBI Taxonomy" id="1963864"/>
    <lineage>
        <taxon>Eukaryota</taxon>
        <taxon>Amoebozoa</taxon>
        <taxon>Tubulinea</taxon>
        <taxon>Elardia</taxon>
        <taxon>Arcellinida</taxon>
        <taxon>Sphaerothecina</taxon>
        <taxon>Arcellidae</taxon>
        <taxon>Arcella</taxon>
    </lineage>
</organism>
<dbReference type="SUPFAM" id="SSF53300">
    <property type="entry name" value="vWA-like"/>
    <property type="match status" value="1"/>
</dbReference>
<dbReference type="Pfam" id="PF00092">
    <property type="entry name" value="VWA"/>
    <property type="match status" value="1"/>
</dbReference>
<name>A0A6B2KYS2_9EUKA</name>
<reference evidence="2" key="1">
    <citation type="journal article" date="2020" name="J. Eukaryot. Microbiol.">
        <title>De novo Sequencing, Assembly and Annotation of the Transcriptome for the Free-Living Testate Amoeba Arcella intermedia.</title>
        <authorList>
            <person name="Ribeiro G.M."/>
            <person name="Porfirio-Sousa A.L."/>
            <person name="Maurer-Alcala X.X."/>
            <person name="Katz L.A."/>
            <person name="Lahr D.J.G."/>
        </authorList>
    </citation>
    <scope>NUCLEOTIDE SEQUENCE</scope>
</reference>
<dbReference type="Pfam" id="PF14624">
    <property type="entry name" value="Vwaint"/>
    <property type="match status" value="1"/>
</dbReference>
<evidence type="ECO:0000259" key="1">
    <source>
        <dbReference type="PROSITE" id="PS50234"/>
    </source>
</evidence>
<sequence>MDAFENAISEQFQIEVAPSKGLRDGKKSSVGVTIGIPDLQNRVPVDVCCVVDISGSMGEDARFQDPENENLTRSEGISILDLVKHSVKAIMHTLTDQDRLSVVAFDSNAKIAVPLKEMTENGRKLAITALEKLRPEDNTNIWAGLYSGLEALRNPPKSTLINTAIPRKKTIILLTDGQPNQSPPEGEGKALFKYFEKYPDFKCQVNTFGFGYTLNSRLLLDIATVGSGTFAFIPDAKIVGTCFVSAVANLCSNLSQYCKVHLVLKNGATFAGPVSGNYSFQDTAWGRVVDIGPLYYGQNRDLSVPIHIPHSDEPYLDVTVEYDKSSGGTHKITYTASNRQPTSNSRAAVLRNKVVSNLIAIVDKCEKGNGLQAVQDMNTLSKKLADLDYANPLSENADNRLVALHDDVTGRMAKAISTVQRFKRWGKHYLLAITRSHQLQIKTNFMDPGLQVYGGSLFARLEDEGGKIFVTLPMKKTAAYHTQYIGGGVVGASTISTSTTPTAPTISPHTAPAPAPAPVQQANYTYYAGSGGGCFDAKCASVVIKKDSNGALEEVETHLDQLKKNDVVKVVNEKGEVGIATILCVVQIKLNLQAQNSLIQLNNGLKITKNHPIRVNGKWIKPKDHPEAVLVSSSSPYVYNFVLDRSHILLVNNTECCTFGHNIKDEVTYHPFYATNTVIETLSRLDGWEDGLVIVPRSLRSYHNTTNNYPALPRLQVSL</sequence>
<proteinExistence type="predicted"/>
<feature type="domain" description="VWFA" evidence="1">
    <location>
        <begin position="46"/>
        <end position="247"/>
    </location>
</feature>